<feature type="non-terminal residue" evidence="1">
    <location>
        <position position="1"/>
    </location>
</feature>
<accession>A0ABN8QF05</accession>
<evidence type="ECO:0000313" key="1">
    <source>
        <dbReference type="EMBL" id="CAH3163136.1"/>
    </source>
</evidence>
<name>A0ABN8QF05_9CNID</name>
<reference evidence="1 2" key="1">
    <citation type="submission" date="2022-05" db="EMBL/GenBank/DDBJ databases">
        <authorList>
            <consortium name="Genoscope - CEA"/>
            <person name="William W."/>
        </authorList>
    </citation>
    <scope>NUCLEOTIDE SEQUENCE [LARGE SCALE GENOMIC DNA]</scope>
</reference>
<sequence>RSLEESYQESAAVKQVLLVQPSSAAAVRAFSLLSAAFNVQQDSALADYLQASTLFEAGGSVCIMNSKMYLKKFCRILAVEGKLMADIADKHLANRPNLCVPLK</sequence>
<comment type="caution">
    <text evidence="1">The sequence shown here is derived from an EMBL/GenBank/DDBJ whole genome shotgun (WGS) entry which is preliminary data.</text>
</comment>
<keyword evidence="2" id="KW-1185">Reference proteome</keyword>
<dbReference type="EMBL" id="CALNXK010000125">
    <property type="protein sequence ID" value="CAH3163136.1"/>
    <property type="molecule type" value="Genomic_DNA"/>
</dbReference>
<proteinExistence type="predicted"/>
<organism evidence="1 2">
    <name type="scientific">Porites lobata</name>
    <dbReference type="NCBI Taxonomy" id="104759"/>
    <lineage>
        <taxon>Eukaryota</taxon>
        <taxon>Metazoa</taxon>
        <taxon>Cnidaria</taxon>
        <taxon>Anthozoa</taxon>
        <taxon>Hexacorallia</taxon>
        <taxon>Scleractinia</taxon>
        <taxon>Fungiina</taxon>
        <taxon>Poritidae</taxon>
        <taxon>Porites</taxon>
    </lineage>
</organism>
<protein>
    <submittedName>
        <fullName evidence="1">Uncharacterized protein</fullName>
    </submittedName>
</protein>
<dbReference type="Proteomes" id="UP001159405">
    <property type="component" value="Unassembled WGS sequence"/>
</dbReference>
<gene>
    <name evidence="1" type="ORF">PLOB_00005651</name>
</gene>
<evidence type="ECO:0000313" key="2">
    <source>
        <dbReference type="Proteomes" id="UP001159405"/>
    </source>
</evidence>